<protein>
    <submittedName>
        <fullName evidence="1">Uncharacterized protein</fullName>
    </submittedName>
</protein>
<proteinExistence type="predicted"/>
<reference evidence="1 2" key="1">
    <citation type="journal article" date="2021" name="Nat. Plants">
        <title>The Taxus genome provides insights into paclitaxel biosynthesis.</title>
        <authorList>
            <person name="Xiong X."/>
            <person name="Gou J."/>
            <person name="Liao Q."/>
            <person name="Li Y."/>
            <person name="Zhou Q."/>
            <person name="Bi G."/>
            <person name="Li C."/>
            <person name="Du R."/>
            <person name="Wang X."/>
            <person name="Sun T."/>
            <person name="Guo L."/>
            <person name="Liang H."/>
            <person name="Lu P."/>
            <person name="Wu Y."/>
            <person name="Zhang Z."/>
            <person name="Ro D.K."/>
            <person name="Shang Y."/>
            <person name="Huang S."/>
            <person name="Yan J."/>
        </authorList>
    </citation>
    <scope>NUCLEOTIDE SEQUENCE [LARGE SCALE GENOMIC DNA]</scope>
    <source>
        <strain evidence="1">Ta-2019</strain>
    </source>
</reference>
<keyword evidence="2" id="KW-1185">Reference proteome</keyword>
<dbReference type="EMBL" id="JAHRHJ020000007">
    <property type="protein sequence ID" value="KAH9308960.1"/>
    <property type="molecule type" value="Genomic_DNA"/>
</dbReference>
<accession>A0AA38L377</accession>
<feature type="non-terminal residue" evidence="1">
    <location>
        <position position="1"/>
    </location>
</feature>
<sequence length="79" mass="8899">TPYIVDESEDTPVVQLSMLEVASSIFVLKASALICRFNGFWPQTEALHKWIHSTWASAYEIQLCAKGSFIVQFSSPVDY</sequence>
<comment type="caution">
    <text evidence="1">The sequence shown here is derived from an EMBL/GenBank/DDBJ whole genome shotgun (WGS) entry which is preliminary data.</text>
</comment>
<name>A0AA38L377_TAXCH</name>
<gene>
    <name evidence="1" type="ORF">KI387_036871</name>
</gene>
<evidence type="ECO:0000313" key="1">
    <source>
        <dbReference type="EMBL" id="KAH9308960.1"/>
    </source>
</evidence>
<dbReference type="AlphaFoldDB" id="A0AA38L377"/>
<evidence type="ECO:0000313" key="2">
    <source>
        <dbReference type="Proteomes" id="UP000824469"/>
    </source>
</evidence>
<dbReference type="Proteomes" id="UP000824469">
    <property type="component" value="Unassembled WGS sequence"/>
</dbReference>
<organism evidence="1 2">
    <name type="scientific">Taxus chinensis</name>
    <name type="common">Chinese yew</name>
    <name type="synonym">Taxus wallichiana var. chinensis</name>
    <dbReference type="NCBI Taxonomy" id="29808"/>
    <lineage>
        <taxon>Eukaryota</taxon>
        <taxon>Viridiplantae</taxon>
        <taxon>Streptophyta</taxon>
        <taxon>Embryophyta</taxon>
        <taxon>Tracheophyta</taxon>
        <taxon>Spermatophyta</taxon>
        <taxon>Pinopsida</taxon>
        <taxon>Pinidae</taxon>
        <taxon>Conifers II</taxon>
        <taxon>Cupressales</taxon>
        <taxon>Taxaceae</taxon>
        <taxon>Taxus</taxon>
    </lineage>
</organism>